<evidence type="ECO:0000259" key="2">
    <source>
        <dbReference type="PROSITE" id="PS50800"/>
    </source>
</evidence>
<protein>
    <submittedName>
        <fullName evidence="3">22014_t:CDS:1</fullName>
    </submittedName>
</protein>
<gene>
    <name evidence="3" type="ORF">DERYTH_LOCUS11107</name>
</gene>
<feature type="domain" description="SAP" evidence="2">
    <location>
        <begin position="6"/>
        <end position="40"/>
    </location>
</feature>
<feature type="region of interest" description="Disordered" evidence="1">
    <location>
        <begin position="90"/>
        <end position="143"/>
    </location>
</feature>
<dbReference type="EMBL" id="CAJVPY010006751">
    <property type="protein sequence ID" value="CAG8668635.1"/>
    <property type="molecule type" value="Genomic_DNA"/>
</dbReference>
<dbReference type="AlphaFoldDB" id="A0A9N9EC35"/>
<evidence type="ECO:0000313" key="4">
    <source>
        <dbReference type="Proteomes" id="UP000789405"/>
    </source>
</evidence>
<sequence length="354" mass="40544">MKVISDSNLSKSDLEEVCRGLGIPTKETKADLIQRIRDFSNKGNYDITEQLENMKRVCEENDDELTCEYFDKEEDILEYDPQTQTLKELVQKSKGKSKISPPKPTSPNIKDQDPKITGETSESPRKSKKSKKRQFQDSCEHEGSETLEQKMLSAFKKLETAVLGFDDRLNSMMVQIQDTRQRHEYNMLRLVGRELDLAIESRNVQNADIAATLLDMQNDWLKGKDSHIKKAKEVEFIDLPSATMSFKLSPGGKCSARTMQKPTLDIPSNNSSFLNKLLEKVYEYIAPNSAYKKRLRNLWDEFVDFCKVHNLPSFPAHPKSIMSFLVWLQIAVTQFAVSQDSLGLHWNDSTASIY</sequence>
<evidence type="ECO:0000313" key="3">
    <source>
        <dbReference type="EMBL" id="CAG8668635.1"/>
    </source>
</evidence>
<proteinExistence type="predicted"/>
<dbReference type="SUPFAM" id="SSF47823">
    <property type="entry name" value="lambda integrase-like, N-terminal domain"/>
    <property type="match status" value="1"/>
</dbReference>
<feature type="non-terminal residue" evidence="3">
    <location>
        <position position="354"/>
    </location>
</feature>
<keyword evidence="4" id="KW-1185">Reference proteome</keyword>
<organism evidence="3 4">
    <name type="scientific">Dentiscutata erythropus</name>
    <dbReference type="NCBI Taxonomy" id="1348616"/>
    <lineage>
        <taxon>Eukaryota</taxon>
        <taxon>Fungi</taxon>
        <taxon>Fungi incertae sedis</taxon>
        <taxon>Mucoromycota</taxon>
        <taxon>Glomeromycotina</taxon>
        <taxon>Glomeromycetes</taxon>
        <taxon>Diversisporales</taxon>
        <taxon>Gigasporaceae</taxon>
        <taxon>Dentiscutata</taxon>
    </lineage>
</organism>
<dbReference type="Proteomes" id="UP000789405">
    <property type="component" value="Unassembled WGS sequence"/>
</dbReference>
<dbReference type="InterPro" id="IPR003034">
    <property type="entry name" value="SAP_dom"/>
</dbReference>
<dbReference type="PROSITE" id="PS50800">
    <property type="entry name" value="SAP"/>
    <property type="match status" value="1"/>
</dbReference>
<feature type="compositionally biased region" description="Basic and acidic residues" evidence="1">
    <location>
        <begin position="134"/>
        <end position="143"/>
    </location>
</feature>
<name>A0A9N9EC35_9GLOM</name>
<comment type="caution">
    <text evidence="3">The sequence shown here is derived from an EMBL/GenBank/DDBJ whole genome shotgun (WGS) entry which is preliminary data.</text>
</comment>
<reference evidence="3" key="1">
    <citation type="submission" date="2021-06" db="EMBL/GenBank/DDBJ databases">
        <authorList>
            <person name="Kallberg Y."/>
            <person name="Tangrot J."/>
            <person name="Rosling A."/>
        </authorList>
    </citation>
    <scope>NUCLEOTIDE SEQUENCE</scope>
    <source>
        <strain evidence="3">MA453B</strain>
    </source>
</reference>
<dbReference type="OrthoDB" id="2446083at2759"/>
<accession>A0A9N9EC35</accession>
<evidence type="ECO:0000256" key="1">
    <source>
        <dbReference type="SAM" id="MobiDB-lite"/>
    </source>
</evidence>